<gene>
    <name evidence="7" type="ORF">A3L08_08215</name>
</gene>
<dbReference type="InterPro" id="IPR002831">
    <property type="entry name" value="Tscrpt_reg_TrmB_N"/>
</dbReference>
<dbReference type="InterPro" id="IPR036388">
    <property type="entry name" value="WH-like_DNA-bd_sf"/>
</dbReference>
<dbReference type="EMBL" id="CP015102">
    <property type="protein sequence ID" value="ASJ07305.1"/>
    <property type="molecule type" value="Genomic_DNA"/>
</dbReference>
<dbReference type="Proteomes" id="UP000197418">
    <property type="component" value="Chromosome"/>
</dbReference>
<dbReference type="RefSeq" id="WP_088854551.1">
    <property type="nucleotide sequence ID" value="NZ_CP015102.1"/>
</dbReference>
<dbReference type="PANTHER" id="PTHR34293">
    <property type="entry name" value="HTH-TYPE TRANSCRIPTIONAL REGULATOR TRMBL2"/>
    <property type="match status" value="1"/>
</dbReference>
<evidence type="ECO:0000256" key="1">
    <source>
        <dbReference type="ARBA" id="ARBA00007287"/>
    </source>
</evidence>
<dbReference type="Pfam" id="PF11495">
    <property type="entry name" value="Regulator_TrmB"/>
    <property type="match status" value="1"/>
</dbReference>
<protein>
    <recommendedName>
        <fullName evidence="9">TrmB family transcriptional regulator</fullName>
    </recommendedName>
</protein>
<dbReference type="SUPFAM" id="SSF56024">
    <property type="entry name" value="Phospholipase D/nuclease"/>
    <property type="match status" value="1"/>
</dbReference>
<dbReference type="KEGG" id="tpaf:A3L08_08215"/>
<evidence type="ECO:0000256" key="2">
    <source>
        <dbReference type="ARBA" id="ARBA00023015"/>
    </source>
</evidence>
<evidence type="ECO:0000259" key="5">
    <source>
        <dbReference type="Pfam" id="PF01978"/>
    </source>
</evidence>
<dbReference type="SUPFAM" id="SSF159071">
    <property type="entry name" value="TrmB C-terminal domain-like"/>
    <property type="match status" value="1"/>
</dbReference>
<name>A0A218P938_9EURY</name>
<organism evidence="7 8">
    <name type="scientific">Thermococcus pacificus</name>
    <dbReference type="NCBI Taxonomy" id="71998"/>
    <lineage>
        <taxon>Archaea</taxon>
        <taxon>Methanobacteriati</taxon>
        <taxon>Methanobacteriota</taxon>
        <taxon>Thermococci</taxon>
        <taxon>Thermococcales</taxon>
        <taxon>Thermococcaceae</taxon>
        <taxon>Thermococcus</taxon>
    </lineage>
</organism>
<dbReference type="AlphaFoldDB" id="A0A218P938"/>
<feature type="domain" description="Transcription regulator TrmB N-terminal" evidence="5">
    <location>
        <begin position="8"/>
        <end position="75"/>
    </location>
</feature>
<dbReference type="Gene3D" id="3.30.870.10">
    <property type="entry name" value="Endonuclease Chain A"/>
    <property type="match status" value="1"/>
</dbReference>
<evidence type="ECO:0000313" key="7">
    <source>
        <dbReference type="EMBL" id="ASJ07305.1"/>
    </source>
</evidence>
<dbReference type="PANTHER" id="PTHR34293:SF1">
    <property type="entry name" value="HTH-TYPE TRANSCRIPTIONAL REGULATOR TRMBL2"/>
    <property type="match status" value="1"/>
</dbReference>
<evidence type="ECO:0000256" key="4">
    <source>
        <dbReference type="ARBA" id="ARBA00023163"/>
    </source>
</evidence>
<dbReference type="OrthoDB" id="96194at2157"/>
<proteinExistence type="inferred from homology"/>
<dbReference type="InterPro" id="IPR021586">
    <property type="entry name" value="Tscrpt_reg_TrmB_C"/>
</dbReference>
<keyword evidence="3" id="KW-0238">DNA-binding</keyword>
<feature type="domain" description="Transcription regulator TrmB C-terminal" evidence="6">
    <location>
        <begin position="108"/>
        <end position="326"/>
    </location>
</feature>
<dbReference type="GeneID" id="33316249"/>
<dbReference type="InterPro" id="IPR051797">
    <property type="entry name" value="TrmB-like"/>
</dbReference>
<dbReference type="SUPFAM" id="SSF46785">
    <property type="entry name" value="Winged helix' DNA-binding domain"/>
    <property type="match status" value="1"/>
</dbReference>
<keyword evidence="8" id="KW-1185">Reference proteome</keyword>
<keyword evidence="4" id="KW-0804">Transcription</keyword>
<evidence type="ECO:0000313" key="8">
    <source>
        <dbReference type="Proteomes" id="UP000197418"/>
    </source>
</evidence>
<evidence type="ECO:0000259" key="6">
    <source>
        <dbReference type="Pfam" id="PF11495"/>
    </source>
</evidence>
<dbReference type="InterPro" id="IPR036390">
    <property type="entry name" value="WH_DNA-bd_sf"/>
</dbReference>
<evidence type="ECO:0000256" key="3">
    <source>
        <dbReference type="ARBA" id="ARBA00023125"/>
    </source>
</evidence>
<keyword evidence="2" id="KW-0805">Transcription regulation</keyword>
<dbReference type="GO" id="GO:0003677">
    <property type="term" value="F:DNA binding"/>
    <property type="evidence" value="ECO:0007669"/>
    <property type="project" value="UniProtKB-KW"/>
</dbReference>
<accession>A0A218P938</accession>
<evidence type="ECO:0008006" key="9">
    <source>
        <dbReference type="Google" id="ProtNLM"/>
    </source>
</evidence>
<dbReference type="Pfam" id="PF01978">
    <property type="entry name" value="TrmB"/>
    <property type="match status" value="1"/>
</dbReference>
<reference evidence="7 8" key="1">
    <citation type="submission" date="2016-04" db="EMBL/GenBank/DDBJ databases">
        <title>Complete genome sequence of Thermococcus pacificus type strain P4.</title>
        <authorList>
            <person name="Oger P.M."/>
        </authorList>
    </citation>
    <scope>NUCLEOTIDE SEQUENCE [LARGE SCALE GENOMIC DNA]</scope>
    <source>
        <strain evidence="7 8">P-4</strain>
    </source>
</reference>
<comment type="similarity">
    <text evidence="1">Belongs to the transcriptional regulator TrmB family.</text>
</comment>
<dbReference type="Gene3D" id="1.10.10.10">
    <property type="entry name" value="Winged helix-like DNA-binding domain superfamily/Winged helix DNA-binding domain"/>
    <property type="match status" value="1"/>
</dbReference>
<sequence>MESLLEQLKKFGFTKYEALAYITLLTYGPLTARGISQRGQIPYNRTYDVLTSLKERGFVEELEGKARTFVAVEPEVAFHRYSRSLKELIDDIKKFAESMGVEEQKHVIWRFSSPEEVLLSLETMMKKAKFEFTLLAPKSFLPKVEDGLRELLEKGITVSIYTNGEPGLAAGGNVFIRLTDKIGHIIAMRDTTEVLVSPSLVFNVEEELPSGFKSNFPEIIFSYYIYLRDILEESKPVGFALNGNGEMRFAVFYHAIQAIEKFLTGGFDVDAEVHTTSGEVFNGKVVDFTNTKIINNFVLDTGERKALIGGPFSILEEYEAVGVVLYPKKSHRSEDVQG</sequence>